<feature type="modified residue" description="4-aspartylphosphate" evidence="3">
    <location>
        <position position="59"/>
    </location>
</feature>
<dbReference type="SMART" id="SM00267">
    <property type="entry name" value="GGDEF"/>
    <property type="match status" value="1"/>
</dbReference>
<dbReference type="InterPro" id="IPR011006">
    <property type="entry name" value="CheY-like_superfamily"/>
</dbReference>
<dbReference type="InterPro" id="IPR050469">
    <property type="entry name" value="Diguanylate_Cyclase"/>
</dbReference>
<dbReference type="SUPFAM" id="SSF52172">
    <property type="entry name" value="CheY-like"/>
    <property type="match status" value="1"/>
</dbReference>
<dbReference type="InterPro" id="IPR043128">
    <property type="entry name" value="Rev_trsase/Diguanyl_cyclase"/>
</dbReference>
<dbReference type="RefSeq" id="WP_138855986.1">
    <property type="nucleotide sequence ID" value="NZ_CP040709.1"/>
</dbReference>
<evidence type="ECO:0000256" key="3">
    <source>
        <dbReference type="PROSITE-ProRule" id="PRU00169"/>
    </source>
</evidence>
<dbReference type="Pfam" id="PF00072">
    <property type="entry name" value="Response_reg"/>
    <property type="match status" value="1"/>
</dbReference>
<dbReference type="SMART" id="SM00448">
    <property type="entry name" value="REC"/>
    <property type="match status" value="1"/>
</dbReference>
<proteinExistence type="predicted"/>
<protein>
    <recommendedName>
        <fullName evidence="1">diguanylate cyclase</fullName>
        <ecNumber evidence="1">2.7.7.65</ecNumber>
    </recommendedName>
</protein>
<name>A0A840S1Z6_9BURK</name>
<keyword evidence="3" id="KW-0597">Phosphoprotein</keyword>
<dbReference type="Gene3D" id="3.40.50.2300">
    <property type="match status" value="1"/>
</dbReference>
<dbReference type="Proteomes" id="UP000554837">
    <property type="component" value="Unassembled WGS sequence"/>
</dbReference>
<dbReference type="SUPFAM" id="SSF55073">
    <property type="entry name" value="Nucleotide cyclase"/>
    <property type="match status" value="1"/>
</dbReference>
<dbReference type="Gene3D" id="3.30.70.270">
    <property type="match status" value="1"/>
</dbReference>
<dbReference type="CDD" id="cd01949">
    <property type="entry name" value="GGDEF"/>
    <property type="match status" value="1"/>
</dbReference>
<keyword evidence="7" id="KW-1185">Reference proteome</keyword>
<dbReference type="Pfam" id="PF00990">
    <property type="entry name" value="GGDEF"/>
    <property type="match status" value="1"/>
</dbReference>
<dbReference type="PROSITE" id="PS50110">
    <property type="entry name" value="RESPONSE_REGULATORY"/>
    <property type="match status" value="1"/>
</dbReference>
<dbReference type="InterPro" id="IPR029787">
    <property type="entry name" value="Nucleotide_cyclase"/>
</dbReference>
<comment type="caution">
    <text evidence="6">The sequence shown here is derived from an EMBL/GenBank/DDBJ whole genome shotgun (WGS) entry which is preliminary data.</text>
</comment>
<dbReference type="PANTHER" id="PTHR45138">
    <property type="entry name" value="REGULATORY COMPONENTS OF SENSORY TRANSDUCTION SYSTEM"/>
    <property type="match status" value="1"/>
</dbReference>
<feature type="domain" description="GGDEF" evidence="5">
    <location>
        <begin position="169"/>
        <end position="306"/>
    </location>
</feature>
<evidence type="ECO:0000256" key="1">
    <source>
        <dbReference type="ARBA" id="ARBA00012528"/>
    </source>
</evidence>
<evidence type="ECO:0000313" key="6">
    <source>
        <dbReference type="EMBL" id="MBB5204325.1"/>
    </source>
</evidence>
<dbReference type="GO" id="GO:0000160">
    <property type="term" value="P:phosphorelay signal transduction system"/>
    <property type="evidence" value="ECO:0007669"/>
    <property type="project" value="InterPro"/>
</dbReference>
<evidence type="ECO:0000256" key="2">
    <source>
        <dbReference type="ARBA" id="ARBA00034247"/>
    </source>
</evidence>
<dbReference type="PROSITE" id="PS50887">
    <property type="entry name" value="GGDEF"/>
    <property type="match status" value="1"/>
</dbReference>
<dbReference type="EC" id="2.7.7.65" evidence="1"/>
<dbReference type="GO" id="GO:0052621">
    <property type="term" value="F:diguanylate cyclase activity"/>
    <property type="evidence" value="ECO:0007669"/>
    <property type="project" value="UniProtKB-EC"/>
</dbReference>
<evidence type="ECO:0000259" key="5">
    <source>
        <dbReference type="PROSITE" id="PS50887"/>
    </source>
</evidence>
<dbReference type="PANTHER" id="PTHR45138:SF9">
    <property type="entry name" value="DIGUANYLATE CYCLASE DGCM-RELATED"/>
    <property type="match status" value="1"/>
</dbReference>
<dbReference type="InterPro" id="IPR000160">
    <property type="entry name" value="GGDEF_dom"/>
</dbReference>
<organism evidence="6 7">
    <name type="scientific">Inhella inkyongensis</name>
    <dbReference type="NCBI Taxonomy" id="392593"/>
    <lineage>
        <taxon>Bacteria</taxon>
        <taxon>Pseudomonadati</taxon>
        <taxon>Pseudomonadota</taxon>
        <taxon>Betaproteobacteria</taxon>
        <taxon>Burkholderiales</taxon>
        <taxon>Sphaerotilaceae</taxon>
        <taxon>Inhella</taxon>
    </lineage>
</organism>
<sequence>MNIDSSHAPPRLLIVDDQPVNVQALYRSFAPDHQVFAATRGEQALQLAVQQRPDLILLDLELPDLHGLQVCARLKAQELTRDIPIIIVTAHGDDAIETQGLEAGAVDFIHKPINPAVVRARVKTHLTLKRQSDLLRQLAFVDGLTGLHNRRALDERLDAEMRHAARNDKPLSVLLLDVDFFKRYNDHHGHQAGDEALRRVAAALRGSMLRPADLAARYGGEEFACLLPETELDGALLVAERLRAAVEALQLPHGKSDAAECVTVSIGVAGKPGRPGGEPGHAWRAADLALYEAKRQGRNRVCGRPIPSQA</sequence>
<dbReference type="EMBL" id="JACHHO010000002">
    <property type="protein sequence ID" value="MBB5204325.1"/>
    <property type="molecule type" value="Genomic_DNA"/>
</dbReference>
<reference evidence="6 7" key="1">
    <citation type="submission" date="2020-08" db="EMBL/GenBank/DDBJ databases">
        <title>Genomic Encyclopedia of Type Strains, Phase IV (KMG-IV): sequencing the most valuable type-strain genomes for metagenomic binning, comparative biology and taxonomic classification.</title>
        <authorList>
            <person name="Goeker M."/>
        </authorList>
    </citation>
    <scope>NUCLEOTIDE SEQUENCE [LARGE SCALE GENOMIC DNA]</scope>
    <source>
        <strain evidence="6 7">DSM 23958</strain>
    </source>
</reference>
<dbReference type="GO" id="GO:0043709">
    <property type="term" value="P:cell adhesion involved in single-species biofilm formation"/>
    <property type="evidence" value="ECO:0007669"/>
    <property type="project" value="TreeGrafter"/>
</dbReference>
<feature type="domain" description="Response regulatory" evidence="4">
    <location>
        <begin position="11"/>
        <end position="126"/>
    </location>
</feature>
<comment type="catalytic activity">
    <reaction evidence="2">
        <text>2 GTP = 3',3'-c-di-GMP + 2 diphosphate</text>
        <dbReference type="Rhea" id="RHEA:24898"/>
        <dbReference type="ChEBI" id="CHEBI:33019"/>
        <dbReference type="ChEBI" id="CHEBI:37565"/>
        <dbReference type="ChEBI" id="CHEBI:58805"/>
        <dbReference type="EC" id="2.7.7.65"/>
    </reaction>
</comment>
<dbReference type="GO" id="GO:1902201">
    <property type="term" value="P:negative regulation of bacterial-type flagellum-dependent cell motility"/>
    <property type="evidence" value="ECO:0007669"/>
    <property type="project" value="TreeGrafter"/>
</dbReference>
<dbReference type="AlphaFoldDB" id="A0A840S1Z6"/>
<evidence type="ECO:0000259" key="4">
    <source>
        <dbReference type="PROSITE" id="PS50110"/>
    </source>
</evidence>
<dbReference type="OrthoDB" id="9813903at2"/>
<gene>
    <name evidence="6" type="ORF">HNQ51_001639</name>
</gene>
<dbReference type="InterPro" id="IPR001789">
    <property type="entry name" value="Sig_transdc_resp-reg_receiver"/>
</dbReference>
<evidence type="ECO:0000313" key="7">
    <source>
        <dbReference type="Proteomes" id="UP000554837"/>
    </source>
</evidence>
<dbReference type="GO" id="GO:0005886">
    <property type="term" value="C:plasma membrane"/>
    <property type="evidence" value="ECO:0007669"/>
    <property type="project" value="TreeGrafter"/>
</dbReference>
<dbReference type="FunFam" id="3.30.70.270:FF:000001">
    <property type="entry name" value="Diguanylate cyclase domain protein"/>
    <property type="match status" value="1"/>
</dbReference>
<accession>A0A840S1Z6</accession>
<dbReference type="NCBIfam" id="TIGR00254">
    <property type="entry name" value="GGDEF"/>
    <property type="match status" value="1"/>
</dbReference>